<reference evidence="1 2" key="1">
    <citation type="submission" date="2019-07" db="EMBL/GenBank/DDBJ databases">
        <authorList>
            <person name="Brisse S."/>
            <person name="Rodrigues C."/>
            <person name="Thorpe H."/>
        </authorList>
    </citation>
    <scope>NUCLEOTIDE SEQUENCE [LARGE SCALE GENOMIC DNA]</scope>
    <source>
        <strain evidence="1">SB6408</strain>
    </source>
</reference>
<evidence type="ECO:0000313" key="2">
    <source>
        <dbReference type="Proteomes" id="UP000318370"/>
    </source>
</evidence>
<evidence type="ECO:0000313" key="1">
    <source>
        <dbReference type="EMBL" id="VUS37620.1"/>
    </source>
</evidence>
<protein>
    <submittedName>
        <fullName evidence="1">Uncharacterized protein</fullName>
    </submittedName>
</protein>
<dbReference type="AlphaFoldDB" id="A0A564HWI1"/>
<dbReference type="Proteomes" id="UP000318370">
    <property type="component" value="Unassembled WGS sequence"/>
</dbReference>
<name>A0A564HWI1_9ENTR</name>
<accession>A0A564HWI1</accession>
<organism evidence="1 2">
    <name type="scientific">Klebsiella spallanzanii</name>
    <dbReference type="NCBI Taxonomy" id="2587528"/>
    <lineage>
        <taxon>Bacteria</taxon>
        <taxon>Pseudomonadati</taxon>
        <taxon>Pseudomonadota</taxon>
        <taxon>Gammaproteobacteria</taxon>
        <taxon>Enterobacterales</taxon>
        <taxon>Enterobacteriaceae</taxon>
        <taxon>Klebsiella/Raoultella group</taxon>
        <taxon>Klebsiella</taxon>
    </lineage>
</organism>
<sequence>MTDITELEAKGQAFMAMAQFAAGQLKIWRWRSLPLVS</sequence>
<proteinExistence type="predicted"/>
<dbReference type="EMBL" id="CABGHF010000002">
    <property type="protein sequence ID" value="VUS37620.1"/>
    <property type="molecule type" value="Genomic_DNA"/>
</dbReference>
<gene>
    <name evidence="1" type="ORF">SB6408_03218</name>
</gene>